<proteinExistence type="predicted"/>
<protein>
    <submittedName>
        <fullName evidence="1">Uncharacterized protein</fullName>
    </submittedName>
</protein>
<dbReference type="PATRIC" id="fig|1277257.4.peg.867"/>
<dbReference type="Proteomes" id="UP000035503">
    <property type="component" value="Chromosome"/>
</dbReference>
<gene>
    <name evidence="1" type="ORF">G293_04040</name>
</gene>
<dbReference type="AlphaFoldDB" id="A0A0G3I9I8"/>
<dbReference type="KEGG" id="lau:G293_04040"/>
<reference evidence="1 2" key="1">
    <citation type="journal article" date="2015" name="Genome Announc.">
        <title>Complete Genome Sequence of 'Candidatus Liberibacter africanus,' a Bacterium Associated with Citrus Huanglongbing.</title>
        <authorList>
            <person name="Lin H."/>
            <person name="Pietersen G."/>
            <person name="Han C."/>
            <person name="Read D.A."/>
            <person name="Lou B."/>
            <person name="Gupta G."/>
            <person name="Civerolo E.L."/>
        </authorList>
    </citation>
    <scope>NUCLEOTIDE SEQUENCE [LARGE SCALE GENOMIC DNA]</scope>
    <source>
        <strain evidence="1 2">PTSAPSY</strain>
    </source>
</reference>
<evidence type="ECO:0000313" key="2">
    <source>
        <dbReference type="Proteomes" id="UP000035503"/>
    </source>
</evidence>
<organism evidence="1 2">
    <name type="scientific">Candidatus Liberibacter africanus PTSAPSY</name>
    <dbReference type="NCBI Taxonomy" id="1277257"/>
    <lineage>
        <taxon>Bacteria</taxon>
        <taxon>Pseudomonadati</taxon>
        <taxon>Pseudomonadota</taxon>
        <taxon>Alphaproteobacteria</taxon>
        <taxon>Hyphomicrobiales</taxon>
        <taxon>Rhizobiaceae</taxon>
        <taxon>Liberibacter</taxon>
    </lineage>
</organism>
<name>A0A0G3I9I8_LIBAF</name>
<accession>A0A0G3I9I8</accession>
<sequence length="76" mass="9181">MNFSHSLVEMKYPQYHAISRKKIKRLPYRNYQSKTALLNKMKSSFIFIIKIFILRKGYFQILLKSHVFSHDIMLLS</sequence>
<evidence type="ECO:0000313" key="1">
    <source>
        <dbReference type="EMBL" id="AKK20432.1"/>
    </source>
</evidence>
<keyword evidence="2" id="KW-1185">Reference proteome</keyword>
<dbReference type="EMBL" id="CP004021">
    <property type="protein sequence ID" value="AKK20432.1"/>
    <property type="molecule type" value="Genomic_DNA"/>
</dbReference>